<keyword evidence="1" id="KW-0732">Signal</keyword>
<name>A0A0B5D273_9CORY</name>
<dbReference type="EMBL" id="CP005286">
    <property type="protein sequence ID" value="AJE32960.1"/>
    <property type="molecule type" value="Genomic_DNA"/>
</dbReference>
<dbReference type="AlphaFoldDB" id="A0A0B5D273"/>
<accession>A0A0B5D273</accession>
<evidence type="ECO:0000313" key="3">
    <source>
        <dbReference type="Proteomes" id="UP000031524"/>
    </source>
</evidence>
<dbReference type="STRING" id="1223515.B842_05555"/>
<proteinExistence type="predicted"/>
<protein>
    <submittedName>
        <fullName evidence="2">Uncharacterized protein</fullName>
    </submittedName>
</protein>
<dbReference type="KEGG" id="chm:B842_05555"/>
<organism evidence="2 3">
    <name type="scientific">Corynebacterium humireducens NBRC 106098 = DSM 45392</name>
    <dbReference type="NCBI Taxonomy" id="1223515"/>
    <lineage>
        <taxon>Bacteria</taxon>
        <taxon>Bacillati</taxon>
        <taxon>Actinomycetota</taxon>
        <taxon>Actinomycetes</taxon>
        <taxon>Mycobacteriales</taxon>
        <taxon>Corynebacteriaceae</taxon>
        <taxon>Corynebacterium</taxon>
    </lineage>
</organism>
<gene>
    <name evidence="2" type="ORF">B842_05555</name>
</gene>
<keyword evidence="3" id="KW-1185">Reference proteome</keyword>
<reference evidence="2 3" key="1">
    <citation type="submission" date="2013-04" db="EMBL/GenBank/DDBJ databases">
        <title>Complete genome sequence of Corynebacterium humireducens DSM 45392(T), isolated from a wastewater-fed microbial fuel cell.</title>
        <authorList>
            <person name="Ruckert C."/>
            <person name="Albersmeier A."/>
            <person name="Kalinowski J."/>
        </authorList>
    </citation>
    <scope>NUCLEOTIDE SEQUENCE [LARGE SCALE GENOMIC DNA]</scope>
    <source>
        <strain evidence="3">MFC-5</strain>
    </source>
</reference>
<dbReference type="HOGENOM" id="CLU_2022838_0_0_11"/>
<dbReference type="Proteomes" id="UP000031524">
    <property type="component" value="Chromosome"/>
</dbReference>
<feature type="chain" id="PRO_5002101059" evidence="1">
    <location>
        <begin position="46"/>
        <end position="122"/>
    </location>
</feature>
<evidence type="ECO:0000313" key="2">
    <source>
        <dbReference type="EMBL" id="AJE32960.1"/>
    </source>
</evidence>
<evidence type="ECO:0000256" key="1">
    <source>
        <dbReference type="SAM" id="SignalP"/>
    </source>
</evidence>
<feature type="signal peptide" evidence="1">
    <location>
        <begin position="1"/>
        <end position="45"/>
    </location>
</feature>
<sequence>MVQRNGRQGYSETTLDAMTAYRRLLPALLATCTVAVLTGAPAAQAEDYHVMSPHEVWGDEVGSSGFRKTEEHAAWVAFLNTRTALGGTPEPVNCATLDPFRASACFGFDVLGSAIVGLAVPQ</sequence>